<dbReference type="Gene3D" id="2.60.40.790">
    <property type="match status" value="1"/>
</dbReference>
<evidence type="ECO:0000256" key="1">
    <source>
        <dbReference type="ARBA" id="ARBA00005607"/>
    </source>
</evidence>
<organism evidence="4 5">
    <name type="scientific">Fistulifera solaris</name>
    <name type="common">Oleaginous diatom</name>
    <dbReference type="NCBI Taxonomy" id="1519565"/>
    <lineage>
        <taxon>Eukaryota</taxon>
        <taxon>Sar</taxon>
        <taxon>Stramenopiles</taxon>
        <taxon>Ochrophyta</taxon>
        <taxon>Bacillariophyta</taxon>
        <taxon>Bacillariophyceae</taxon>
        <taxon>Bacillariophycidae</taxon>
        <taxon>Naviculales</taxon>
        <taxon>Naviculaceae</taxon>
        <taxon>Fistulifera</taxon>
    </lineage>
</organism>
<dbReference type="PANTHER" id="PTHR12967:SF0">
    <property type="entry name" value="PROTEIN SHQ1 HOMOLOG"/>
    <property type="match status" value="1"/>
</dbReference>
<comment type="similarity">
    <text evidence="1">Belongs to the SHQ1 family.</text>
</comment>
<evidence type="ECO:0000313" key="4">
    <source>
        <dbReference type="EMBL" id="GAX18432.1"/>
    </source>
</evidence>
<feature type="region of interest" description="Disordered" evidence="2">
    <location>
        <begin position="426"/>
        <end position="464"/>
    </location>
</feature>
<dbReference type="AlphaFoldDB" id="A0A1Z5JX50"/>
<keyword evidence="5" id="KW-1185">Reference proteome</keyword>
<dbReference type="InterPro" id="IPR007009">
    <property type="entry name" value="Shq1_C"/>
</dbReference>
<dbReference type="InterPro" id="IPR007052">
    <property type="entry name" value="CS_dom"/>
</dbReference>
<dbReference type="EMBL" id="BDSP01000130">
    <property type="protein sequence ID" value="GAX18432.1"/>
    <property type="molecule type" value="Genomic_DNA"/>
</dbReference>
<feature type="compositionally biased region" description="Basic and acidic residues" evidence="2">
    <location>
        <begin position="451"/>
        <end position="462"/>
    </location>
</feature>
<dbReference type="SUPFAM" id="SSF49764">
    <property type="entry name" value="HSP20-like chaperones"/>
    <property type="match status" value="1"/>
</dbReference>
<evidence type="ECO:0000256" key="2">
    <source>
        <dbReference type="SAM" id="MobiDB-lite"/>
    </source>
</evidence>
<dbReference type="GO" id="GO:0000493">
    <property type="term" value="P:box H/ACA snoRNP assembly"/>
    <property type="evidence" value="ECO:0007669"/>
    <property type="project" value="InterPro"/>
</dbReference>
<protein>
    <submittedName>
        <fullName evidence="4">Protein SHQ1</fullName>
    </submittedName>
</protein>
<evidence type="ECO:0000259" key="3">
    <source>
        <dbReference type="PROSITE" id="PS51203"/>
    </source>
</evidence>
<reference evidence="4 5" key="1">
    <citation type="journal article" date="2015" name="Plant Cell">
        <title>Oil accumulation by the oleaginous diatom Fistulifera solaris as revealed by the genome and transcriptome.</title>
        <authorList>
            <person name="Tanaka T."/>
            <person name="Maeda Y."/>
            <person name="Veluchamy A."/>
            <person name="Tanaka M."/>
            <person name="Abida H."/>
            <person name="Marechal E."/>
            <person name="Bowler C."/>
            <person name="Muto M."/>
            <person name="Sunaga Y."/>
            <person name="Tanaka M."/>
            <person name="Yoshino T."/>
            <person name="Taniguchi T."/>
            <person name="Fukuda Y."/>
            <person name="Nemoto M."/>
            <person name="Matsumoto M."/>
            <person name="Wong P.S."/>
            <person name="Aburatani S."/>
            <person name="Fujibuchi W."/>
        </authorList>
    </citation>
    <scope>NUCLEOTIDE SEQUENCE [LARGE SCALE GENOMIC DNA]</scope>
    <source>
        <strain evidence="4 5">JPCC DA0580</strain>
    </source>
</reference>
<dbReference type="Pfam" id="PF21413">
    <property type="entry name" value="SHQ1-like_CS"/>
    <property type="match status" value="1"/>
</dbReference>
<dbReference type="GO" id="GO:0005737">
    <property type="term" value="C:cytoplasm"/>
    <property type="evidence" value="ECO:0007669"/>
    <property type="project" value="TreeGrafter"/>
</dbReference>
<sequence length="494" mass="56849">MPITPRFHLSQDENSIILHISVPHFRVSSENIQVVITDDSVLHFSSSPYLLVLNFSPHRFAEQADEACAQCEIATKELVLRLRKAQEHDIWENLHLLGQLVAPKPAAAEAPWLQKVVASTERTVEDIPTKDTTSAFDGYGFMNMFKNIYETLAREEASWLEIPWNSLESKEERRRKRIVLENDSFDQDRYLQDLDVSDDYIYQNAVSFVPFWTETMEQQLASLSLQSPAQQFSNQEQQDLLSIPYPIVPHTTKFSSRSLLMGLLDILFAYVYDHLTTDGEPTVESAWTVTKLSALLSCLEDWSQDNVETVMIFSCRRTLLYPYLRNTDLACLCWQHVSKILLNIDYIVRVLLQLRNILLKTDQYHYLSNQIWIDPYLAWIQRQNDALEKDLRYLSFTVQKTLNNWKEDPSAFKESLQLGIPELEQSLNTSEESEDDDSADSVSASSEEENDRSGGEECEVRSAGEAVIQRQHVSDVLLDSNIKESKLIIVKNIL</sequence>
<dbReference type="GO" id="GO:0051082">
    <property type="term" value="F:unfolded protein binding"/>
    <property type="evidence" value="ECO:0007669"/>
    <property type="project" value="TreeGrafter"/>
</dbReference>
<name>A0A1Z5JX50_FISSO</name>
<feature type="domain" description="CS" evidence="3">
    <location>
        <begin position="2"/>
        <end position="95"/>
    </location>
</feature>
<dbReference type="PANTHER" id="PTHR12967">
    <property type="entry name" value="PROTEIN SHQ1 HOMOLOG"/>
    <property type="match status" value="1"/>
</dbReference>
<proteinExistence type="inferred from homology"/>
<dbReference type="Pfam" id="PF04925">
    <property type="entry name" value="SHQ1"/>
    <property type="match status" value="1"/>
</dbReference>
<dbReference type="PROSITE" id="PS51203">
    <property type="entry name" value="CS"/>
    <property type="match status" value="1"/>
</dbReference>
<dbReference type="OrthoDB" id="73639at2759"/>
<dbReference type="InParanoid" id="A0A1Z5JX50"/>
<dbReference type="InterPro" id="IPR048696">
    <property type="entry name" value="SHQ1-like_CS"/>
</dbReference>
<comment type="caution">
    <text evidence="4">The sequence shown here is derived from an EMBL/GenBank/DDBJ whole genome shotgun (WGS) entry which is preliminary data.</text>
</comment>
<dbReference type="InterPro" id="IPR039742">
    <property type="entry name" value="Shq1"/>
</dbReference>
<accession>A0A1Z5JX50</accession>
<dbReference type="Proteomes" id="UP000198406">
    <property type="component" value="Unassembled WGS sequence"/>
</dbReference>
<dbReference type="InterPro" id="IPR008978">
    <property type="entry name" value="HSP20-like_chaperone"/>
</dbReference>
<dbReference type="GO" id="GO:0005654">
    <property type="term" value="C:nucleoplasm"/>
    <property type="evidence" value="ECO:0007669"/>
    <property type="project" value="TreeGrafter"/>
</dbReference>
<evidence type="ECO:0000313" key="5">
    <source>
        <dbReference type="Proteomes" id="UP000198406"/>
    </source>
</evidence>
<gene>
    <name evidence="4" type="ORF">FisN_2Lh071</name>
</gene>